<evidence type="ECO:0000313" key="10">
    <source>
        <dbReference type="EMBL" id="GLQ25050.1"/>
    </source>
</evidence>
<keyword evidence="8" id="KW-0479">Metal-binding</keyword>
<dbReference type="HAMAP" id="MF_00223">
    <property type="entry name" value="FolE"/>
    <property type="match status" value="1"/>
</dbReference>
<comment type="caution">
    <text evidence="10">The sequence shown here is derived from an EMBL/GenBank/DDBJ whole genome shotgun (WGS) entry which is preliminary data.</text>
</comment>
<dbReference type="NCBIfam" id="TIGR00063">
    <property type="entry name" value="folE"/>
    <property type="match status" value="1"/>
</dbReference>
<sequence>MSKPTLKPVPKSERPSPEAAMDAVRTLIAWAGDDPDREGLRDTPKRVINAYREWFRGYDVDPAEELSRTFEDVSGYDDMVILREIDVESHCEHHIAPFLGRAYVAYLPTEKVVGISKLVKVVEAFAKRLQTQETMTAQIADAIEDALKPRGVAVMVDAVHQCMSTRGVHHPDVSTITTQFTGEFKTNPALQDRFLRVIGK</sequence>
<dbReference type="Proteomes" id="UP001161391">
    <property type="component" value="Unassembled WGS sequence"/>
</dbReference>
<evidence type="ECO:0000313" key="11">
    <source>
        <dbReference type="Proteomes" id="UP001161391"/>
    </source>
</evidence>
<keyword evidence="6 8" id="KW-0378">Hydrolase</keyword>
<keyword evidence="8" id="KW-0547">Nucleotide-binding</keyword>
<name>A0ABQ5VC83_9PROT</name>
<evidence type="ECO:0000256" key="6">
    <source>
        <dbReference type="ARBA" id="ARBA00022801"/>
    </source>
</evidence>
<dbReference type="Pfam" id="PF01227">
    <property type="entry name" value="GTP_cyclohydroI"/>
    <property type="match status" value="1"/>
</dbReference>
<proteinExistence type="inferred from homology"/>
<dbReference type="InterPro" id="IPR043134">
    <property type="entry name" value="GTP-CH-I_N"/>
</dbReference>
<feature type="binding site" evidence="8">
    <location>
        <position position="162"/>
    </location>
    <ligand>
        <name>Zn(2+)</name>
        <dbReference type="ChEBI" id="CHEBI:29105"/>
    </ligand>
</feature>
<dbReference type="NCBIfam" id="NF006825">
    <property type="entry name" value="PRK09347.1-2"/>
    <property type="match status" value="1"/>
</dbReference>
<protein>
    <recommendedName>
        <fullName evidence="8">GTP cyclohydrolase 1</fullName>
        <ecNumber evidence="8">3.5.4.16</ecNumber>
    </recommendedName>
    <alternativeName>
        <fullName evidence="8">GTP cyclohydrolase I</fullName>
        <shortName evidence="8">GTP-CH-I</shortName>
    </alternativeName>
</protein>
<comment type="catalytic activity">
    <reaction evidence="1 8">
        <text>GTP + H2O = 7,8-dihydroneopterin 3'-triphosphate + formate + H(+)</text>
        <dbReference type="Rhea" id="RHEA:17473"/>
        <dbReference type="ChEBI" id="CHEBI:15377"/>
        <dbReference type="ChEBI" id="CHEBI:15378"/>
        <dbReference type="ChEBI" id="CHEBI:15740"/>
        <dbReference type="ChEBI" id="CHEBI:37565"/>
        <dbReference type="ChEBI" id="CHEBI:58462"/>
        <dbReference type="EC" id="3.5.4.16"/>
    </reaction>
</comment>
<evidence type="ECO:0000256" key="5">
    <source>
        <dbReference type="ARBA" id="ARBA00022563"/>
    </source>
</evidence>
<comment type="subunit">
    <text evidence="8">Homopolymer.</text>
</comment>
<dbReference type="PANTHER" id="PTHR11109">
    <property type="entry name" value="GTP CYCLOHYDROLASE I"/>
    <property type="match status" value="1"/>
</dbReference>
<evidence type="ECO:0000256" key="3">
    <source>
        <dbReference type="ARBA" id="ARBA00008085"/>
    </source>
</evidence>
<dbReference type="PROSITE" id="PS00859">
    <property type="entry name" value="GTP_CYCLOHYDROL_1_1"/>
    <property type="match status" value="1"/>
</dbReference>
<dbReference type="SUPFAM" id="SSF55620">
    <property type="entry name" value="Tetrahydrobiopterin biosynthesis enzymes-like"/>
    <property type="match status" value="1"/>
</dbReference>
<dbReference type="EC" id="3.5.4.16" evidence="8"/>
<evidence type="ECO:0000256" key="7">
    <source>
        <dbReference type="ARBA" id="ARBA00023134"/>
    </source>
</evidence>
<dbReference type="NCBIfam" id="NF006826">
    <property type="entry name" value="PRK09347.1-3"/>
    <property type="match status" value="1"/>
</dbReference>
<dbReference type="InterPro" id="IPR018234">
    <property type="entry name" value="GTP_CycHdrlase_I_CS"/>
</dbReference>
<comment type="subunit">
    <text evidence="4">Toroid-shaped homodecamer, composed of two pentamers of five dimers.</text>
</comment>
<dbReference type="Gene3D" id="3.30.1130.10">
    <property type="match status" value="1"/>
</dbReference>
<evidence type="ECO:0000259" key="9">
    <source>
        <dbReference type="Pfam" id="PF01227"/>
    </source>
</evidence>
<dbReference type="InterPro" id="IPR020602">
    <property type="entry name" value="GTP_CycHdrlase_I_dom"/>
</dbReference>
<keyword evidence="11" id="KW-1185">Reference proteome</keyword>
<comment type="similarity">
    <text evidence="3 8">Belongs to the GTP cyclohydrolase I family.</text>
</comment>
<feature type="domain" description="GTP cyclohydrolase I" evidence="9">
    <location>
        <begin position="22"/>
        <end position="198"/>
    </location>
</feature>
<evidence type="ECO:0000256" key="2">
    <source>
        <dbReference type="ARBA" id="ARBA00005080"/>
    </source>
</evidence>
<reference evidence="10" key="2">
    <citation type="submission" date="2023-01" db="EMBL/GenBank/DDBJ databases">
        <title>Draft genome sequence of Algimonas ampicilliniresistens strain NBRC 108219.</title>
        <authorList>
            <person name="Sun Q."/>
            <person name="Mori K."/>
        </authorList>
    </citation>
    <scope>NUCLEOTIDE SEQUENCE</scope>
    <source>
        <strain evidence="10">NBRC 108219</strain>
    </source>
</reference>
<evidence type="ECO:0000256" key="4">
    <source>
        <dbReference type="ARBA" id="ARBA00011857"/>
    </source>
</evidence>
<keyword evidence="5 8" id="KW-0554">One-carbon metabolism</keyword>
<accession>A0ABQ5VC83</accession>
<dbReference type="EMBL" id="BSNK01000002">
    <property type="protein sequence ID" value="GLQ25050.1"/>
    <property type="molecule type" value="Genomic_DNA"/>
</dbReference>
<dbReference type="InterPro" id="IPR043133">
    <property type="entry name" value="GTP-CH-I_C/QueF"/>
</dbReference>
<reference evidence="10" key="1">
    <citation type="journal article" date="2014" name="Int. J. Syst. Evol. Microbiol.">
        <title>Complete genome of a new Firmicutes species belonging to the dominant human colonic microbiota ('Ruminococcus bicirculans') reveals two chromosomes and a selective capacity to utilize plant glucans.</title>
        <authorList>
            <consortium name="NISC Comparative Sequencing Program"/>
            <person name="Wegmann U."/>
            <person name="Louis P."/>
            <person name="Goesmann A."/>
            <person name="Henrissat B."/>
            <person name="Duncan S.H."/>
            <person name="Flint H.J."/>
        </authorList>
    </citation>
    <scope>NUCLEOTIDE SEQUENCE</scope>
    <source>
        <strain evidence="10">NBRC 108219</strain>
    </source>
</reference>
<keyword evidence="7 8" id="KW-0342">GTP-binding</keyword>
<feature type="binding site" evidence="8">
    <location>
        <position position="94"/>
    </location>
    <ligand>
        <name>Zn(2+)</name>
        <dbReference type="ChEBI" id="CHEBI:29105"/>
    </ligand>
</feature>
<organism evidence="10 11">
    <name type="scientific">Algimonas ampicilliniresistens</name>
    <dbReference type="NCBI Taxonomy" id="1298735"/>
    <lineage>
        <taxon>Bacteria</taxon>
        <taxon>Pseudomonadati</taxon>
        <taxon>Pseudomonadota</taxon>
        <taxon>Alphaproteobacteria</taxon>
        <taxon>Maricaulales</taxon>
        <taxon>Robiginitomaculaceae</taxon>
        <taxon>Algimonas</taxon>
    </lineage>
</organism>
<evidence type="ECO:0000256" key="1">
    <source>
        <dbReference type="ARBA" id="ARBA00001052"/>
    </source>
</evidence>
<keyword evidence="8" id="KW-0862">Zinc</keyword>
<comment type="pathway">
    <text evidence="2 8">Cofactor biosynthesis; 7,8-dihydroneopterin triphosphate biosynthesis; 7,8-dihydroneopterin triphosphate from GTP: step 1/1.</text>
</comment>
<dbReference type="Gene3D" id="1.10.286.10">
    <property type="match status" value="1"/>
</dbReference>
<dbReference type="RefSeq" id="WP_284392164.1">
    <property type="nucleotide sequence ID" value="NZ_BSNK01000002.1"/>
</dbReference>
<dbReference type="PANTHER" id="PTHR11109:SF7">
    <property type="entry name" value="GTP CYCLOHYDROLASE 1"/>
    <property type="match status" value="1"/>
</dbReference>
<dbReference type="InterPro" id="IPR001474">
    <property type="entry name" value="GTP_CycHdrlase_I"/>
</dbReference>
<evidence type="ECO:0000256" key="8">
    <source>
        <dbReference type="HAMAP-Rule" id="MF_00223"/>
    </source>
</evidence>
<feature type="binding site" evidence="8">
    <location>
        <position position="91"/>
    </location>
    <ligand>
        <name>Zn(2+)</name>
        <dbReference type="ChEBI" id="CHEBI:29105"/>
    </ligand>
</feature>
<gene>
    <name evidence="10" type="primary">folE_2</name>
    <name evidence="8" type="synonym">folE</name>
    <name evidence="10" type="ORF">GCM10007853_29240</name>
</gene>